<dbReference type="Gene3D" id="1.10.720.30">
    <property type="entry name" value="SAP domain"/>
    <property type="match status" value="1"/>
</dbReference>
<name>A0ABV6GCB5_9BACI</name>
<organism evidence="1 2">
    <name type="scientific">Metabacillus herbersteinensis</name>
    <dbReference type="NCBI Taxonomy" id="283816"/>
    <lineage>
        <taxon>Bacteria</taxon>
        <taxon>Bacillati</taxon>
        <taxon>Bacillota</taxon>
        <taxon>Bacilli</taxon>
        <taxon>Bacillales</taxon>
        <taxon>Bacillaceae</taxon>
        <taxon>Metabacillus</taxon>
    </lineage>
</organism>
<keyword evidence="2" id="KW-1185">Reference proteome</keyword>
<evidence type="ECO:0008006" key="3">
    <source>
        <dbReference type="Google" id="ProtNLM"/>
    </source>
</evidence>
<gene>
    <name evidence="1" type="ORF">ACFFIX_06615</name>
</gene>
<evidence type="ECO:0000313" key="1">
    <source>
        <dbReference type="EMBL" id="MFC0271123.1"/>
    </source>
</evidence>
<evidence type="ECO:0000313" key="2">
    <source>
        <dbReference type="Proteomes" id="UP001589854"/>
    </source>
</evidence>
<dbReference type="EMBL" id="JBHLVO010000003">
    <property type="protein sequence ID" value="MFC0271123.1"/>
    <property type="molecule type" value="Genomic_DNA"/>
</dbReference>
<reference evidence="1 2" key="1">
    <citation type="submission" date="2024-09" db="EMBL/GenBank/DDBJ databases">
        <authorList>
            <person name="Sun Q."/>
            <person name="Mori K."/>
        </authorList>
    </citation>
    <scope>NUCLEOTIDE SEQUENCE [LARGE SCALE GENOMIC DNA]</scope>
    <source>
        <strain evidence="1 2">CCM 7228</strain>
    </source>
</reference>
<accession>A0ABV6GCB5</accession>
<dbReference type="InterPro" id="IPR036361">
    <property type="entry name" value="SAP_dom_sf"/>
</dbReference>
<sequence>MAKIKSPNSRYTGVSASLQFVNGEAKTEDPWLVEWFKNKGYEVIEEEQLPENPPTDPSIETDISKLTKDEIKAKLNELNVEFKSDDNKDVLIEKLKEVTEKGE</sequence>
<proteinExistence type="predicted"/>
<comment type="caution">
    <text evidence="1">The sequence shown here is derived from an EMBL/GenBank/DDBJ whole genome shotgun (WGS) entry which is preliminary data.</text>
</comment>
<dbReference type="RefSeq" id="WP_378931827.1">
    <property type="nucleotide sequence ID" value="NZ_JBHLVO010000003.1"/>
</dbReference>
<protein>
    <recommendedName>
        <fullName evidence="3">HeH/LEM domain-containing protein</fullName>
    </recommendedName>
</protein>
<dbReference type="Proteomes" id="UP001589854">
    <property type="component" value="Unassembled WGS sequence"/>
</dbReference>